<organism evidence="1 2">
    <name type="scientific">Lysinibacillus sphaericus</name>
    <name type="common">Bacillus sphaericus</name>
    <dbReference type="NCBI Taxonomy" id="1421"/>
    <lineage>
        <taxon>Bacteria</taxon>
        <taxon>Bacillati</taxon>
        <taxon>Bacillota</taxon>
        <taxon>Bacilli</taxon>
        <taxon>Bacillales</taxon>
        <taxon>Bacillaceae</taxon>
        <taxon>Lysinibacillus</taxon>
    </lineage>
</organism>
<comment type="caution">
    <text evidence="1">The sequence shown here is derived from an EMBL/GenBank/DDBJ whole genome shotgun (WGS) entry which is preliminary data.</text>
</comment>
<name>A0AAJ5A5X2_LYSSH</name>
<evidence type="ECO:0000313" key="2">
    <source>
        <dbReference type="Proteomes" id="UP000255295"/>
    </source>
</evidence>
<dbReference type="Gene3D" id="3.40.50.1820">
    <property type="entry name" value="alpha/beta hydrolase"/>
    <property type="match status" value="1"/>
</dbReference>
<gene>
    <name evidence="1" type="ORF">NCTC10338_04769</name>
</gene>
<reference evidence="1 2" key="1">
    <citation type="submission" date="2018-06" db="EMBL/GenBank/DDBJ databases">
        <authorList>
            <consortium name="Pathogen Informatics"/>
            <person name="Doyle S."/>
        </authorList>
    </citation>
    <scope>NUCLEOTIDE SEQUENCE [LARGE SCALE GENOMIC DNA]</scope>
    <source>
        <strain evidence="1 2">NCTC10338</strain>
    </source>
</reference>
<dbReference type="AlphaFoldDB" id="A0AAJ5A5X2"/>
<dbReference type="SUPFAM" id="SSF53474">
    <property type="entry name" value="alpha/beta-Hydrolases"/>
    <property type="match status" value="1"/>
</dbReference>
<dbReference type="EMBL" id="UFSZ01000002">
    <property type="protein sequence ID" value="SUX55526.1"/>
    <property type="molecule type" value="Genomic_DNA"/>
</dbReference>
<proteinExistence type="predicted"/>
<sequence length="54" mass="6022">MQQEIYQWGHAQHPTLVFFHGLGSTGLAFGELANYLPAHHIVSFDLPGHGMHQP</sequence>
<accession>A0AAJ5A5X2</accession>
<dbReference type="RefSeq" id="WP_172583059.1">
    <property type="nucleotide sequence ID" value="NZ_UFSZ01000002.1"/>
</dbReference>
<evidence type="ECO:0000313" key="1">
    <source>
        <dbReference type="EMBL" id="SUX55526.1"/>
    </source>
</evidence>
<dbReference type="Proteomes" id="UP000255295">
    <property type="component" value="Unassembled WGS sequence"/>
</dbReference>
<protein>
    <submittedName>
        <fullName evidence="1">Hydrolase, alpha/beta fold family</fullName>
    </submittedName>
</protein>
<dbReference type="GO" id="GO:0016787">
    <property type="term" value="F:hydrolase activity"/>
    <property type="evidence" value="ECO:0007669"/>
    <property type="project" value="UniProtKB-KW"/>
</dbReference>
<dbReference type="InterPro" id="IPR029058">
    <property type="entry name" value="AB_hydrolase_fold"/>
</dbReference>
<keyword evidence="1" id="KW-0378">Hydrolase</keyword>